<keyword evidence="2" id="KW-0479">Metal-binding</keyword>
<organism evidence="12">
    <name type="scientific">Bactrocera latifrons</name>
    <name type="common">Malaysian fruit fly</name>
    <name type="synonym">Chaetodacus latifrons</name>
    <dbReference type="NCBI Taxonomy" id="174628"/>
    <lineage>
        <taxon>Eukaryota</taxon>
        <taxon>Metazoa</taxon>
        <taxon>Ecdysozoa</taxon>
        <taxon>Arthropoda</taxon>
        <taxon>Hexapoda</taxon>
        <taxon>Insecta</taxon>
        <taxon>Pterygota</taxon>
        <taxon>Neoptera</taxon>
        <taxon>Endopterygota</taxon>
        <taxon>Diptera</taxon>
        <taxon>Brachycera</taxon>
        <taxon>Muscomorpha</taxon>
        <taxon>Tephritoidea</taxon>
        <taxon>Tephritidae</taxon>
        <taxon>Bactrocera</taxon>
        <taxon>Bactrocera</taxon>
    </lineage>
</organism>
<dbReference type="GO" id="GO:0043565">
    <property type="term" value="F:sequence-specific DNA binding"/>
    <property type="evidence" value="ECO:0007669"/>
    <property type="project" value="UniProtKB-ARBA"/>
</dbReference>
<keyword evidence="7" id="KW-0238">DNA-binding</keyword>
<dbReference type="PANTHER" id="PTHR16515">
    <property type="entry name" value="PR DOMAIN ZINC FINGER PROTEIN"/>
    <property type="match status" value="1"/>
</dbReference>
<keyword evidence="9" id="KW-0539">Nucleus</keyword>
<dbReference type="GO" id="GO:0000785">
    <property type="term" value="C:chromatin"/>
    <property type="evidence" value="ECO:0007669"/>
    <property type="project" value="UniProtKB-ARBA"/>
</dbReference>
<keyword evidence="8" id="KW-0804">Transcription</keyword>
<evidence type="ECO:0000259" key="11">
    <source>
        <dbReference type="PROSITE" id="PS50157"/>
    </source>
</evidence>
<dbReference type="Pfam" id="PF00096">
    <property type="entry name" value="zf-C2H2"/>
    <property type="match status" value="1"/>
</dbReference>
<evidence type="ECO:0000256" key="3">
    <source>
        <dbReference type="ARBA" id="ARBA00022737"/>
    </source>
</evidence>
<reference evidence="12" key="1">
    <citation type="submission" date="2015-06" db="EMBL/GenBank/DDBJ databases">
        <authorList>
            <person name="Hoefler B.C."/>
            <person name="Straight P.D."/>
        </authorList>
    </citation>
    <scope>NUCLEOTIDE SEQUENCE</scope>
</reference>
<dbReference type="InterPro" id="IPR036236">
    <property type="entry name" value="Znf_C2H2_sf"/>
</dbReference>
<evidence type="ECO:0000256" key="7">
    <source>
        <dbReference type="ARBA" id="ARBA00023125"/>
    </source>
</evidence>
<evidence type="ECO:0000256" key="1">
    <source>
        <dbReference type="ARBA" id="ARBA00004123"/>
    </source>
</evidence>
<evidence type="ECO:0000256" key="6">
    <source>
        <dbReference type="ARBA" id="ARBA00023015"/>
    </source>
</evidence>
<evidence type="ECO:0000256" key="4">
    <source>
        <dbReference type="ARBA" id="ARBA00022771"/>
    </source>
</evidence>
<dbReference type="SUPFAM" id="SSF57667">
    <property type="entry name" value="beta-beta-alpha zinc fingers"/>
    <property type="match status" value="1"/>
</dbReference>
<keyword evidence="6" id="KW-0805">Transcription regulation</keyword>
<accession>A0A0K8VQA7</accession>
<gene>
    <name evidence="12" type="primary">zfy1_0</name>
    <name evidence="12" type="ORF">c0_g3_i1</name>
</gene>
<evidence type="ECO:0000256" key="9">
    <source>
        <dbReference type="ARBA" id="ARBA00023242"/>
    </source>
</evidence>
<dbReference type="GO" id="GO:0005634">
    <property type="term" value="C:nucleus"/>
    <property type="evidence" value="ECO:0007669"/>
    <property type="project" value="UniProtKB-SubCell"/>
</dbReference>
<keyword evidence="4 10" id="KW-0863">Zinc-finger</keyword>
<evidence type="ECO:0000313" key="12">
    <source>
        <dbReference type="EMBL" id="JAI41074.1"/>
    </source>
</evidence>
<dbReference type="InterPro" id="IPR013087">
    <property type="entry name" value="Znf_C2H2_type"/>
</dbReference>
<evidence type="ECO:0000256" key="8">
    <source>
        <dbReference type="ARBA" id="ARBA00023163"/>
    </source>
</evidence>
<dbReference type="Gene3D" id="3.30.160.60">
    <property type="entry name" value="Classic Zinc Finger"/>
    <property type="match status" value="2"/>
</dbReference>
<comment type="subcellular location">
    <subcellularLocation>
        <location evidence="1">Nucleus</location>
    </subcellularLocation>
</comment>
<dbReference type="PANTHER" id="PTHR16515:SF49">
    <property type="entry name" value="GASTRULA ZINC FINGER PROTEIN XLCGF49.1-LIKE-RELATED"/>
    <property type="match status" value="1"/>
</dbReference>
<dbReference type="InterPro" id="IPR050331">
    <property type="entry name" value="Zinc_finger"/>
</dbReference>
<proteinExistence type="predicted"/>
<dbReference type="GO" id="GO:0040029">
    <property type="term" value="P:epigenetic regulation of gene expression"/>
    <property type="evidence" value="ECO:0007669"/>
    <property type="project" value="UniProtKB-ARBA"/>
</dbReference>
<dbReference type="EMBL" id="GDHF01011240">
    <property type="protein sequence ID" value="JAI41074.1"/>
    <property type="molecule type" value="Transcribed_RNA"/>
</dbReference>
<evidence type="ECO:0000256" key="2">
    <source>
        <dbReference type="ARBA" id="ARBA00022723"/>
    </source>
</evidence>
<dbReference type="Pfam" id="PF13912">
    <property type="entry name" value="zf-C2H2_6"/>
    <property type="match status" value="1"/>
</dbReference>
<dbReference type="PROSITE" id="PS50157">
    <property type="entry name" value="ZINC_FINGER_C2H2_2"/>
    <property type="match status" value="2"/>
</dbReference>
<dbReference type="GO" id="GO:0003682">
    <property type="term" value="F:chromatin binding"/>
    <property type="evidence" value="ECO:0007669"/>
    <property type="project" value="UniProtKB-ARBA"/>
</dbReference>
<name>A0A0K8VQA7_BACLA</name>
<sequence>MFVRCVRATLAQRGGCGSTWPLTPGKISTPATTATNVLKAIPIYTRIASGNTQQSGRKMRAARKPHVCQVCARNFSSTRRLREHMATHTGEDLYTCNYCDKRFKSNSNLYTHRKWKHP</sequence>
<feature type="domain" description="C2H2-type" evidence="11">
    <location>
        <begin position="66"/>
        <end position="93"/>
    </location>
</feature>
<dbReference type="FunFam" id="3.30.160.60:FF:000690">
    <property type="entry name" value="Zinc finger protein 354C"/>
    <property type="match status" value="1"/>
</dbReference>
<evidence type="ECO:0000256" key="10">
    <source>
        <dbReference type="PROSITE-ProRule" id="PRU00042"/>
    </source>
</evidence>
<evidence type="ECO:0000256" key="5">
    <source>
        <dbReference type="ARBA" id="ARBA00022833"/>
    </source>
</evidence>
<feature type="non-terminal residue" evidence="12">
    <location>
        <position position="118"/>
    </location>
</feature>
<dbReference type="GO" id="GO:0008270">
    <property type="term" value="F:zinc ion binding"/>
    <property type="evidence" value="ECO:0007669"/>
    <property type="project" value="UniProtKB-KW"/>
</dbReference>
<keyword evidence="3" id="KW-0677">Repeat</keyword>
<dbReference type="SMART" id="SM00355">
    <property type="entry name" value="ZnF_C2H2"/>
    <property type="match status" value="2"/>
</dbReference>
<dbReference type="FunFam" id="3.30.160.60:FF:000072">
    <property type="entry name" value="zinc finger protein 143 isoform X1"/>
    <property type="match status" value="1"/>
</dbReference>
<protein>
    <submittedName>
        <fullName evidence="12">Zinc finger Y-chromosomal protein 1</fullName>
    </submittedName>
</protein>
<dbReference type="AlphaFoldDB" id="A0A0K8VQA7"/>
<keyword evidence="5" id="KW-0862">Zinc</keyword>
<dbReference type="PROSITE" id="PS00028">
    <property type="entry name" value="ZINC_FINGER_C2H2_1"/>
    <property type="match status" value="2"/>
</dbReference>
<feature type="domain" description="C2H2-type" evidence="11">
    <location>
        <begin position="94"/>
        <end position="118"/>
    </location>
</feature>